<dbReference type="EMBL" id="JBBKZT010000011">
    <property type="protein sequence ID" value="MEJ8849554.1"/>
    <property type="molecule type" value="Genomic_DNA"/>
</dbReference>
<organism evidence="1 2">
    <name type="scientific">Variovorax rhizosphaerae</name>
    <dbReference type="NCBI Taxonomy" id="1836200"/>
    <lineage>
        <taxon>Bacteria</taxon>
        <taxon>Pseudomonadati</taxon>
        <taxon>Pseudomonadota</taxon>
        <taxon>Betaproteobacteria</taxon>
        <taxon>Burkholderiales</taxon>
        <taxon>Comamonadaceae</taxon>
        <taxon>Variovorax</taxon>
    </lineage>
</organism>
<protein>
    <recommendedName>
        <fullName evidence="3">Chemotaxis protein</fullName>
    </recommendedName>
</protein>
<proteinExistence type="predicted"/>
<reference evidence="1 2" key="1">
    <citation type="submission" date="2024-03" db="EMBL/GenBank/DDBJ databases">
        <title>Novel species of the genus Variovorax.</title>
        <authorList>
            <person name="Liu Q."/>
            <person name="Xin Y.-H."/>
        </authorList>
    </citation>
    <scope>NUCLEOTIDE SEQUENCE [LARGE SCALE GENOMIC DNA]</scope>
    <source>
        <strain evidence="1 2">KACC 18900</strain>
    </source>
</reference>
<evidence type="ECO:0000313" key="2">
    <source>
        <dbReference type="Proteomes" id="UP001385892"/>
    </source>
</evidence>
<gene>
    <name evidence="1" type="ORF">WKW82_23090</name>
</gene>
<accession>A0ABU8WQB8</accession>
<dbReference type="Proteomes" id="UP001385892">
    <property type="component" value="Unassembled WGS sequence"/>
</dbReference>
<name>A0ABU8WQB8_9BURK</name>
<dbReference type="RefSeq" id="WP_340344686.1">
    <property type="nucleotide sequence ID" value="NZ_JBBKZT010000011.1"/>
</dbReference>
<evidence type="ECO:0000313" key="1">
    <source>
        <dbReference type="EMBL" id="MEJ8849554.1"/>
    </source>
</evidence>
<comment type="caution">
    <text evidence="1">The sequence shown here is derived from an EMBL/GenBank/DDBJ whole genome shotgun (WGS) entry which is preliminary data.</text>
</comment>
<keyword evidence="2" id="KW-1185">Reference proteome</keyword>
<sequence>MATQQETKLWADRLGELLQRGAAASAAQDGGRIASVQRDLRRFKEESPDFVDSLDRQATLAIFDLDLQATEDAVSAIRERAEEVRRLTKLISGVAEEAKANARGLRGEAAIKAIEGATGAIASFRQLRDELNMDDVSERSVADQVDQVLSAVQGLRNLLERH</sequence>
<evidence type="ECO:0008006" key="3">
    <source>
        <dbReference type="Google" id="ProtNLM"/>
    </source>
</evidence>